<evidence type="ECO:0000256" key="1">
    <source>
        <dbReference type="SAM" id="SignalP"/>
    </source>
</evidence>
<evidence type="ECO:0000313" key="2">
    <source>
        <dbReference type="EMBL" id="GBM30038.1"/>
    </source>
</evidence>
<proteinExistence type="predicted"/>
<evidence type="ECO:0000313" key="3">
    <source>
        <dbReference type="Proteomes" id="UP000499080"/>
    </source>
</evidence>
<feature type="signal peptide" evidence="1">
    <location>
        <begin position="1"/>
        <end position="21"/>
    </location>
</feature>
<dbReference type="Proteomes" id="UP000499080">
    <property type="component" value="Unassembled WGS sequence"/>
</dbReference>
<organism evidence="2 3">
    <name type="scientific">Araneus ventricosus</name>
    <name type="common">Orbweaver spider</name>
    <name type="synonym">Epeira ventricosa</name>
    <dbReference type="NCBI Taxonomy" id="182803"/>
    <lineage>
        <taxon>Eukaryota</taxon>
        <taxon>Metazoa</taxon>
        <taxon>Ecdysozoa</taxon>
        <taxon>Arthropoda</taxon>
        <taxon>Chelicerata</taxon>
        <taxon>Arachnida</taxon>
        <taxon>Araneae</taxon>
        <taxon>Araneomorphae</taxon>
        <taxon>Entelegynae</taxon>
        <taxon>Araneoidea</taxon>
        <taxon>Araneidae</taxon>
        <taxon>Araneus</taxon>
    </lineage>
</organism>
<dbReference type="EMBL" id="BGPR01000650">
    <property type="protein sequence ID" value="GBM30038.1"/>
    <property type="molecule type" value="Genomic_DNA"/>
</dbReference>
<comment type="caution">
    <text evidence="2">The sequence shown here is derived from an EMBL/GenBank/DDBJ whole genome shotgun (WGS) entry which is preliminary data.</text>
</comment>
<name>A0A4Y2EPE2_ARAVE</name>
<keyword evidence="3" id="KW-1185">Reference proteome</keyword>
<feature type="chain" id="PRO_5021223248" description="Secreted protein" evidence="1">
    <location>
        <begin position="22"/>
        <end position="221"/>
    </location>
</feature>
<dbReference type="Pfam" id="PF16984">
    <property type="entry name" value="Grp7_allergen"/>
    <property type="match status" value="1"/>
</dbReference>
<dbReference type="InterPro" id="IPR020234">
    <property type="entry name" value="Mite_allergen_group-7"/>
</dbReference>
<sequence length="221" mass="25206">MKLLTATFLCVAALLISECRGDDEACKKPNVHDYLDEMLEKAREELPDPIRLPPRSSFVDLSDGVLWGLSNLTRLGDAEVQCLDENTIVVKAKVTTDELKGRYTWQKERRNQSPREGYVVFISHDFEAAIDFRVAKNNGEITHPVLERFEIKKFKNAKVEITGMGFLTWALGEMTTLMSGVFQRAIAHSVQGPLEEALQRQMREIDIQCAKDYDFTKFCNE</sequence>
<evidence type="ECO:0008006" key="4">
    <source>
        <dbReference type="Google" id="ProtNLM"/>
    </source>
</evidence>
<dbReference type="OrthoDB" id="6419576at2759"/>
<dbReference type="AlphaFoldDB" id="A0A4Y2EPE2"/>
<protein>
    <recommendedName>
        <fullName evidence="4">Secreted protein</fullName>
    </recommendedName>
</protein>
<reference evidence="2 3" key="1">
    <citation type="journal article" date="2019" name="Sci. Rep.">
        <title>Orb-weaving spider Araneus ventricosus genome elucidates the spidroin gene catalogue.</title>
        <authorList>
            <person name="Kono N."/>
            <person name="Nakamura H."/>
            <person name="Ohtoshi R."/>
            <person name="Moran D.A.P."/>
            <person name="Shinohara A."/>
            <person name="Yoshida Y."/>
            <person name="Fujiwara M."/>
            <person name="Mori M."/>
            <person name="Tomita M."/>
            <person name="Arakawa K."/>
        </authorList>
    </citation>
    <scope>NUCLEOTIDE SEQUENCE [LARGE SCALE GENOMIC DNA]</scope>
</reference>
<accession>A0A4Y2EPE2</accession>
<gene>
    <name evidence="2" type="ORF">AVEN_165606_1</name>
</gene>
<dbReference type="Gene3D" id="3.15.10.50">
    <property type="match status" value="1"/>
</dbReference>
<keyword evidence="1" id="KW-0732">Signal</keyword>
<dbReference type="InterPro" id="IPR038602">
    <property type="entry name" value="Mite_allergen_7_sf"/>
</dbReference>